<dbReference type="Pfam" id="PF15990">
    <property type="entry name" value="UPF0767"/>
    <property type="match status" value="1"/>
</dbReference>
<comment type="subcellular location">
    <subcellularLocation>
        <location evidence="1">Membrane</location>
        <topology evidence="1">Single-pass membrane protein</topology>
    </subcellularLocation>
</comment>
<evidence type="ECO:0000313" key="8">
    <source>
        <dbReference type="Proteomes" id="UP001219518"/>
    </source>
</evidence>
<evidence type="ECO:0000256" key="2">
    <source>
        <dbReference type="ARBA" id="ARBA00007304"/>
    </source>
</evidence>
<organism evidence="7 8">
    <name type="scientific">Frankliniella fusca</name>
    <dbReference type="NCBI Taxonomy" id="407009"/>
    <lineage>
        <taxon>Eukaryota</taxon>
        <taxon>Metazoa</taxon>
        <taxon>Ecdysozoa</taxon>
        <taxon>Arthropoda</taxon>
        <taxon>Hexapoda</taxon>
        <taxon>Insecta</taxon>
        <taxon>Pterygota</taxon>
        <taxon>Neoptera</taxon>
        <taxon>Paraneoptera</taxon>
        <taxon>Thysanoptera</taxon>
        <taxon>Terebrantia</taxon>
        <taxon>Thripoidea</taxon>
        <taxon>Thripidae</taxon>
        <taxon>Frankliniella</taxon>
    </lineage>
</organism>
<evidence type="ECO:0000313" key="7">
    <source>
        <dbReference type="EMBL" id="KAK3929299.1"/>
    </source>
</evidence>
<evidence type="ECO:0000256" key="6">
    <source>
        <dbReference type="SAM" id="Phobius"/>
    </source>
</evidence>
<evidence type="ECO:0000256" key="5">
    <source>
        <dbReference type="ARBA" id="ARBA00023136"/>
    </source>
</evidence>
<name>A0AAE1LSJ5_9NEOP</name>
<dbReference type="GO" id="GO:0016020">
    <property type="term" value="C:membrane"/>
    <property type="evidence" value="ECO:0007669"/>
    <property type="project" value="UniProtKB-SubCell"/>
</dbReference>
<dbReference type="EMBL" id="JAHWGI010001396">
    <property type="protein sequence ID" value="KAK3929299.1"/>
    <property type="molecule type" value="Genomic_DNA"/>
</dbReference>
<reference evidence="7" key="2">
    <citation type="journal article" date="2023" name="BMC Genomics">
        <title>Pest status, molecular evolution, and epigenetic factors derived from the genome assembly of Frankliniella fusca, a thysanopteran phytovirus vector.</title>
        <authorList>
            <person name="Catto M.A."/>
            <person name="Labadie P.E."/>
            <person name="Jacobson A.L."/>
            <person name="Kennedy G.G."/>
            <person name="Srinivasan R."/>
            <person name="Hunt B.G."/>
        </authorList>
    </citation>
    <scope>NUCLEOTIDE SEQUENCE</scope>
    <source>
        <strain evidence="7">PL_HMW_Pooled</strain>
    </source>
</reference>
<comment type="similarity">
    <text evidence="2">Belongs to the SMIM12 family.</text>
</comment>
<proteinExistence type="inferred from homology"/>
<sequence>MALPQILMLAGRRYIMMPIAIVGGTIGYLIESYISDKKTPGLDKSIDDIRVGRLVESELSSDPTNVESLKEKKFVPKTIFEKNVSPSLQTSS</sequence>
<evidence type="ECO:0000256" key="1">
    <source>
        <dbReference type="ARBA" id="ARBA00004167"/>
    </source>
</evidence>
<evidence type="ECO:0000256" key="4">
    <source>
        <dbReference type="ARBA" id="ARBA00022989"/>
    </source>
</evidence>
<keyword evidence="4 6" id="KW-1133">Transmembrane helix</keyword>
<dbReference type="AlphaFoldDB" id="A0AAE1LSJ5"/>
<dbReference type="Proteomes" id="UP001219518">
    <property type="component" value="Unassembled WGS sequence"/>
</dbReference>
<dbReference type="PANTHER" id="PTHR28599">
    <property type="entry name" value="SMALL INTEGRAL MEMBRANE PROTEIN 12"/>
    <property type="match status" value="1"/>
</dbReference>
<dbReference type="InterPro" id="IPR031933">
    <property type="entry name" value="UPF0767"/>
</dbReference>
<keyword evidence="3 6" id="KW-0812">Transmembrane</keyword>
<dbReference type="PANTHER" id="PTHR28599:SF1">
    <property type="entry name" value="SMALL INTEGRAL MEMBRANE PROTEIN 12"/>
    <property type="match status" value="1"/>
</dbReference>
<evidence type="ECO:0000256" key="3">
    <source>
        <dbReference type="ARBA" id="ARBA00022692"/>
    </source>
</evidence>
<keyword evidence="5 6" id="KW-0472">Membrane</keyword>
<keyword evidence="8" id="KW-1185">Reference proteome</keyword>
<feature type="transmembrane region" description="Helical" evidence="6">
    <location>
        <begin position="14"/>
        <end position="34"/>
    </location>
</feature>
<reference evidence="7" key="1">
    <citation type="submission" date="2021-07" db="EMBL/GenBank/DDBJ databases">
        <authorList>
            <person name="Catto M.A."/>
            <person name="Jacobson A."/>
            <person name="Kennedy G."/>
            <person name="Labadie P."/>
            <person name="Hunt B.G."/>
            <person name="Srinivasan R."/>
        </authorList>
    </citation>
    <scope>NUCLEOTIDE SEQUENCE</scope>
    <source>
        <strain evidence="7">PL_HMW_Pooled</strain>
        <tissue evidence="7">Head</tissue>
    </source>
</reference>
<gene>
    <name evidence="7" type="ORF">KUF71_017759</name>
</gene>
<comment type="caution">
    <text evidence="7">The sequence shown here is derived from an EMBL/GenBank/DDBJ whole genome shotgun (WGS) entry which is preliminary data.</text>
</comment>
<accession>A0AAE1LSJ5</accession>
<protein>
    <submittedName>
        <fullName evidence="7">Small integral membrane protein 12</fullName>
    </submittedName>
</protein>